<evidence type="ECO:0000313" key="2">
    <source>
        <dbReference type="EMBL" id="OAN45991.1"/>
    </source>
</evidence>
<dbReference type="OrthoDB" id="5623405at2"/>
<proteinExistence type="predicted"/>
<organism evidence="2 3">
    <name type="scientific">Chloroflexus islandicus</name>
    <dbReference type="NCBI Taxonomy" id="1707952"/>
    <lineage>
        <taxon>Bacteria</taxon>
        <taxon>Bacillati</taxon>
        <taxon>Chloroflexota</taxon>
        <taxon>Chloroflexia</taxon>
        <taxon>Chloroflexales</taxon>
        <taxon>Chloroflexineae</taxon>
        <taxon>Chloroflexaceae</taxon>
        <taxon>Chloroflexus</taxon>
    </lineage>
</organism>
<accession>A0A178MB29</accession>
<evidence type="ECO:0000256" key="1">
    <source>
        <dbReference type="SAM" id="Coils"/>
    </source>
</evidence>
<dbReference type="STRING" id="1707952.A6A03_01660"/>
<feature type="coiled-coil region" evidence="1">
    <location>
        <begin position="155"/>
        <end position="189"/>
    </location>
</feature>
<evidence type="ECO:0000313" key="3">
    <source>
        <dbReference type="Proteomes" id="UP000078287"/>
    </source>
</evidence>
<gene>
    <name evidence="2" type="ORF">A6A03_01660</name>
</gene>
<dbReference type="RefSeq" id="WP_066786614.1">
    <property type="nucleotide sequence ID" value="NZ_LWQS01000049.1"/>
</dbReference>
<reference evidence="2 3" key="1">
    <citation type="submission" date="2016-04" db="EMBL/GenBank/DDBJ databases">
        <title>Chloroflexus islandicus sp. nov., a thermophilic filamentous anoxygenic phototrophic bacterium from geyser Strokkur (Iceland).</title>
        <authorList>
            <person name="Gaisin V.A."/>
            <person name="Kalashnikov A.M."/>
            <person name="Sukhacheva M.V."/>
            <person name="Grouzdev D.S."/>
            <person name="Ivanov T.M."/>
            <person name="Kuznetsov B."/>
            <person name="Gorlenko V.M."/>
        </authorList>
    </citation>
    <scope>NUCLEOTIDE SEQUENCE [LARGE SCALE GENOMIC DNA]</scope>
    <source>
        <strain evidence="3">isl-2</strain>
    </source>
</reference>
<sequence length="234" mass="26951">MMNEANGINTPEEAEELERVRQIILGSGARQPRQAEVDRLRDIIFGPQMEEYARAFSDLRRQIEHLNDDVRQLQDRLSEVEKAMLRRFDALDVETRRLNDELRREVERARARESILQQVSAQVRQHEAALNGLGDGVSELRRVQSHHDLEIRSGRANLAETRDLLEQRTQTLRRELRSAEDTLRTELRRIADRLDNQKTDRKALASMLIEIATRLETGSPVAGLLEGLSSAKDE</sequence>
<dbReference type="Proteomes" id="UP000078287">
    <property type="component" value="Unassembled WGS sequence"/>
</dbReference>
<name>A0A178MB29_9CHLR</name>
<dbReference type="EMBL" id="LWQS01000049">
    <property type="protein sequence ID" value="OAN45991.1"/>
    <property type="molecule type" value="Genomic_DNA"/>
</dbReference>
<protein>
    <submittedName>
        <fullName evidence="2">Uncharacterized protein</fullName>
    </submittedName>
</protein>
<comment type="caution">
    <text evidence="2">The sequence shown here is derived from an EMBL/GenBank/DDBJ whole genome shotgun (WGS) entry which is preliminary data.</text>
</comment>
<dbReference type="AlphaFoldDB" id="A0A178MB29"/>
<keyword evidence="3" id="KW-1185">Reference proteome</keyword>
<feature type="coiled-coil region" evidence="1">
    <location>
        <begin position="49"/>
        <end position="119"/>
    </location>
</feature>
<keyword evidence="1" id="KW-0175">Coiled coil</keyword>